<accession>A0ABY4CPL5</accession>
<evidence type="ECO:0000313" key="2">
    <source>
        <dbReference type="Proteomes" id="UP000830167"/>
    </source>
</evidence>
<organism evidence="1 2">
    <name type="scientific">Fodinisporobacter ferrooxydans</name>
    <dbReference type="NCBI Taxonomy" id="2901836"/>
    <lineage>
        <taxon>Bacteria</taxon>
        <taxon>Bacillati</taxon>
        <taxon>Bacillota</taxon>
        <taxon>Bacilli</taxon>
        <taxon>Bacillales</taxon>
        <taxon>Alicyclobacillaceae</taxon>
        <taxon>Fodinisporobacter</taxon>
    </lineage>
</organism>
<reference evidence="1" key="1">
    <citation type="submission" date="2021-12" db="EMBL/GenBank/DDBJ databases">
        <title>Alicyclobacillaceae gen. nov., sp. nov., isolated from chalcocite enrichment system.</title>
        <authorList>
            <person name="Jiang Z."/>
        </authorList>
    </citation>
    <scope>NUCLEOTIDE SEQUENCE</scope>
    <source>
        <strain evidence="1">MYW30-H2</strain>
    </source>
</reference>
<evidence type="ECO:0000313" key="1">
    <source>
        <dbReference type="EMBL" id="UOF92417.1"/>
    </source>
</evidence>
<dbReference type="RefSeq" id="WP_347439088.1">
    <property type="nucleotide sequence ID" value="NZ_CP089291.1"/>
</dbReference>
<keyword evidence="2" id="KW-1185">Reference proteome</keyword>
<name>A0ABY4CPL5_9BACL</name>
<dbReference type="EMBL" id="CP089291">
    <property type="protein sequence ID" value="UOF92417.1"/>
    <property type="molecule type" value="Genomic_DNA"/>
</dbReference>
<gene>
    <name evidence="1" type="ORF">LSG31_09795</name>
</gene>
<protein>
    <submittedName>
        <fullName evidence="1">Uncharacterized protein</fullName>
    </submittedName>
</protein>
<proteinExistence type="predicted"/>
<sequence length="105" mass="12527">MKDTKNLDWLLYVPMSQGMEYHIKKLISSIPDNTQIYYDIRIKNGDITLYLLLNNINEPFTSCHFFSMDKFDKKSNEYFYTYMPLSIVGDFISIARENSIPYDTW</sequence>
<dbReference type="Proteomes" id="UP000830167">
    <property type="component" value="Chromosome"/>
</dbReference>